<comment type="caution">
    <text evidence="1">The sequence shown here is derived from an EMBL/GenBank/DDBJ whole genome shotgun (WGS) entry which is preliminary data.</text>
</comment>
<gene>
    <name evidence="1" type="ORF">COK81_21185</name>
</gene>
<name>A0A9X7AXH9_BACTU</name>
<organism evidence="1 2">
    <name type="scientific">Bacillus thuringiensis</name>
    <dbReference type="NCBI Taxonomy" id="1428"/>
    <lineage>
        <taxon>Bacteria</taxon>
        <taxon>Bacillati</taxon>
        <taxon>Bacillota</taxon>
        <taxon>Bacilli</taxon>
        <taxon>Bacillales</taxon>
        <taxon>Bacillaceae</taxon>
        <taxon>Bacillus</taxon>
        <taxon>Bacillus cereus group</taxon>
    </lineage>
</organism>
<dbReference type="EMBL" id="NVCU01000206">
    <property type="protein sequence ID" value="PFT87151.1"/>
    <property type="molecule type" value="Genomic_DNA"/>
</dbReference>
<dbReference type="Proteomes" id="UP000225910">
    <property type="component" value="Unassembled WGS sequence"/>
</dbReference>
<accession>A0A9X7AXH9</accession>
<protein>
    <submittedName>
        <fullName evidence="1">Uncharacterized protein</fullName>
    </submittedName>
</protein>
<dbReference type="RefSeq" id="WP_098509268.1">
    <property type="nucleotide sequence ID" value="NZ_JBBCYF010000009.1"/>
</dbReference>
<evidence type="ECO:0000313" key="1">
    <source>
        <dbReference type="EMBL" id="PFT87151.1"/>
    </source>
</evidence>
<evidence type="ECO:0000313" key="2">
    <source>
        <dbReference type="Proteomes" id="UP000225910"/>
    </source>
</evidence>
<sequence length="84" mass="9858">MAYESTKELILQIINENRDLLHPDSQKHLNMKFLLSDERLQHLSSDTMFKVVDQLVESGEIRCVVKRNPEDPTEIINFAVKEIY</sequence>
<dbReference type="AlphaFoldDB" id="A0A9X7AXH9"/>
<reference evidence="1 2" key="1">
    <citation type="submission" date="2017-09" db="EMBL/GenBank/DDBJ databases">
        <title>Large-scale bioinformatics analysis of Bacillus genomes uncovers conserved roles of natural products in bacterial physiology.</title>
        <authorList>
            <consortium name="Agbiome Team Llc"/>
            <person name="Bleich R.M."/>
            <person name="Grubbs K.J."/>
            <person name="Santa Maria K.C."/>
            <person name="Allen S.E."/>
            <person name="Farag S."/>
            <person name="Shank E.A."/>
            <person name="Bowers A."/>
        </authorList>
    </citation>
    <scope>NUCLEOTIDE SEQUENCE [LARGE SCALE GENOMIC DNA]</scope>
    <source>
        <strain evidence="1 2">AFS064137</strain>
    </source>
</reference>
<proteinExistence type="predicted"/>